<dbReference type="AlphaFoldDB" id="A0A8A0RK48"/>
<proteinExistence type="predicted"/>
<dbReference type="KEGG" id="kme:H0A61_01068"/>
<evidence type="ECO:0000313" key="2">
    <source>
        <dbReference type="Proteomes" id="UP000662904"/>
    </source>
</evidence>
<dbReference type="RefSeq" id="WP_206708929.1">
    <property type="nucleotide sequence ID" value="NZ_CP059066.1"/>
</dbReference>
<organism evidence="1 2">
    <name type="scientific">Koleobacter methoxysyntrophicus</name>
    <dbReference type="NCBI Taxonomy" id="2751313"/>
    <lineage>
        <taxon>Bacteria</taxon>
        <taxon>Bacillati</taxon>
        <taxon>Bacillota</taxon>
        <taxon>Clostridia</taxon>
        <taxon>Koleobacterales</taxon>
        <taxon>Koleobacteraceae</taxon>
        <taxon>Koleobacter</taxon>
    </lineage>
</organism>
<protein>
    <submittedName>
        <fullName evidence="1">Uncharacterized protein</fullName>
    </submittedName>
</protein>
<dbReference type="EMBL" id="CP059066">
    <property type="protein sequence ID" value="QSQ08725.1"/>
    <property type="molecule type" value="Genomic_DNA"/>
</dbReference>
<name>A0A8A0RK48_9FIRM</name>
<evidence type="ECO:0000313" key="1">
    <source>
        <dbReference type="EMBL" id="QSQ08725.1"/>
    </source>
</evidence>
<dbReference type="Proteomes" id="UP000662904">
    <property type="component" value="Chromosome"/>
</dbReference>
<reference evidence="1" key="1">
    <citation type="submission" date="2020-07" db="EMBL/GenBank/DDBJ databases">
        <title>Koleobacter methoxysyntrophicus gen. nov., sp. nov., a novel anaerobic bacterium isolated from deep subsurface oil field and proposal of Koleobacterales ord. nov. in the phylum Firmicutes.</title>
        <authorList>
            <person name="Sakamoto S."/>
            <person name="Tamaki H."/>
        </authorList>
    </citation>
    <scope>NUCLEOTIDE SEQUENCE</scope>
    <source>
        <strain evidence="1">NRmbB1</strain>
    </source>
</reference>
<accession>A0A8A0RK48</accession>
<keyword evidence="2" id="KW-1185">Reference proteome</keyword>
<sequence>MLQRRDMNIAGRFIDARVIVLNRDRKLIYTNLEAADRGVILKLSKLPDKAAEGYVTERLPIVGPKGELKGHVFLLTRIKDINSLNLLMRRTQILSFLLLFKLCKCKNSSSRTIVRIIHWPFYSSFIRTRLAWCIVSKLSSTLVLFKYYKFKRTRQITVEKIDTS</sequence>
<gene>
    <name evidence="1" type="ORF">H0A61_01068</name>
</gene>